<gene>
    <name evidence="5" type="ORF">RF11_08491</name>
</gene>
<dbReference type="GO" id="GO:0008195">
    <property type="term" value="F:phosphatidate phosphatase activity"/>
    <property type="evidence" value="ECO:0007669"/>
    <property type="project" value="UniProtKB-EC"/>
</dbReference>
<accession>A0A0C2J247</accession>
<dbReference type="InterPro" id="IPR013209">
    <property type="entry name" value="LNS2"/>
</dbReference>
<dbReference type="GO" id="GO:0032869">
    <property type="term" value="P:cellular response to insulin stimulus"/>
    <property type="evidence" value="ECO:0007669"/>
    <property type="project" value="TreeGrafter"/>
</dbReference>
<evidence type="ECO:0000313" key="5">
    <source>
        <dbReference type="EMBL" id="KII71959.1"/>
    </source>
</evidence>
<organism evidence="5 6">
    <name type="scientific">Thelohanellus kitauei</name>
    <name type="common">Myxosporean</name>
    <dbReference type="NCBI Taxonomy" id="669202"/>
    <lineage>
        <taxon>Eukaryota</taxon>
        <taxon>Metazoa</taxon>
        <taxon>Cnidaria</taxon>
        <taxon>Myxozoa</taxon>
        <taxon>Myxosporea</taxon>
        <taxon>Bivalvulida</taxon>
        <taxon>Platysporina</taxon>
        <taxon>Myxobolidae</taxon>
        <taxon>Thelohanellus</taxon>
    </lineage>
</organism>
<dbReference type="OrthoDB" id="4567at2759"/>
<evidence type="ECO:0000256" key="3">
    <source>
        <dbReference type="SAM" id="MobiDB-lite"/>
    </source>
</evidence>
<sequence length="661" mass="73306">MHVIGGLVSNFANLYQDINPSKLSGAIDVVVIRQPDGTLKSSPFYVKFGVLDIIKAGNQEVDIYVNDKLIELHMELGKSGHANFINGSGPCNCSSCRLSAPVCKSLDSRKNAPGEKAETADKQFKRSLGISNSNPVLSDSEIYVRESKFIRHVHNDYLYREELPSGSRDFSKSTELNLLPHPAFSEYRIKITVFRWNCRYVAILSIVVENLVIFILTDKFDDLIVPFNQFVSNPPYYNWAIAGPTIVSYVAYNSFLPNETLLKLKRQHFPKKDLSEEESGQKVCSDPNQIFTSIDSENSLGLESSKKPCGSDSNIDVVMPSDHVQTASIQNPVMHVEPKEDTPAEHLICTKLTPIPETTQVPNDPTASQLSLNTETSYASITGSNTDLATTALQATIAQAEPNPSAVSPDSVLPPVGHTPSCSSIEPNSRELPGIQDSRHVPQTPDLVYEDCQHKPKTLSSESIEKLGLRDGENSVTFSITTRYQAKIFLWNYTDRIIISDVDGTITRSDILGLMLPIIGKDWTQGGVSKLFTSIHNNGYKIIYLSARTIGISNQTRRYLENILLDTHKLPPGPILLSPSSLIEALHREVILKKPEIFKINCLQNIVSLFPPDTYPLVSGFGNRISDYRAYLAVGIPQSKIFIINDKGQIRQKYSDSYLAS</sequence>
<comment type="similarity">
    <text evidence="2">Belongs to the lipin family.</text>
</comment>
<dbReference type="InterPro" id="IPR031315">
    <property type="entry name" value="LNS2/PITP"/>
</dbReference>
<feature type="region of interest" description="Disordered" evidence="3">
    <location>
        <begin position="416"/>
        <end position="436"/>
    </location>
</feature>
<dbReference type="InterPro" id="IPR026058">
    <property type="entry name" value="LIPIN"/>
</dbReference>
<dbReference type="SMART" id="SM00775">
    <property type="entry name" value="LNS2"/>
    <property type="match status" value="1"/>
</dbReference>
<name>A0A0C2J247_THEKT</name>
<dbReference type="Pfam" id="PF04571">
    <property type="entry name" value="Lipin_N"/>
    <property type="match status" value="1"/>
</dbReference>
<dbReference type="GO" id="GO:0045944">
    <property type="term" value="P:positive regulation of transcription by RNA polymerase II"/>
    <property type="evidence" value="ECO:0007669"/>
    <property type="project" value="TreeGrafter"/>
</dbReference>
<keyword evidence="6" id="KW-1185">Reference proteome</keyword>
<comment type="catalytic activity">
    <reaction evidence="1">
        <text>a 1,2-diacyl-sn-glycero-3-phosphate + H2O = a 1,2-diacyl-sn-glycerol + phosphate</text>
        <dbReference type="Rhea" id="RHEA:27429"/>
        <dbReference type="ChEBI" id="CHEBI:15377"/>
        <dbReference type="ChEBI" id="CHEBI:17815"/>
        <dbReference type="ChEBI" id="CHEBI:43474"/>
        <dbReference type="ChEBI" id="CHEBI:58608"/>
        <dbReference type="EC" id="3.1.3.4"/>
    </reaction>
    <physiologicalReaction direction="left-to-right" evidence="1">
        <dbReference type="Rhea" id="RHEA:27430"/>
    </physiologicalReaction>
</comment>
<dbReference type="PANTHER" id="PTHR12181:SF12">
    <property type="entry name" value="PHOSPHATIDATE PHOSPHATASE"/>
    <property type="match status" value="1"/>
</dbReference>
<evidence type="ECO:0000256" key="2">
    <source>
        <dbReference type="ARBA" id="ARBA00005476"/>
    </source>
</evidence>
<comment type="caution">
    <text evidence="5">The sequence shown here is derived from an EMBL/GenBank/DDBJ whole genome shotgun (WGS) entry which is preliminary data.</text>
</comment>
<dbReference type="AlphaFoldDB" id="A0A0C2J247"/>
<dbReference type="InterPro" id="IPR007651">
    <property type="entry name" value="Lipin_N"/>
</dbReference>
<dbReference type="InterPro" id="IPR036412">
    <property type="entry name" value="HAD-like_sf"/>
</dbReference>
<dbReference type="GO" id="GO:0019432">
    <property type="term" value="P:triglyceride biosynthetic process"/>
    <property type="evidence" value="ECO:0007669"/>
    <property type="project" value="TreeGrafter"/>
</dbReference>
<dbReference type="Pfam" id="PF08235">
    <property type="entry name" value="LNS2"/>
    <property type="match status" value="1"/>
</dbReference>
<dbReference type="PANTHER" id="PTHR12181">
    <property type="entry name" value="LIPIN"/>
    <property type="match status" value="1"/>
</dbReference>
<dbReference type="Proteomes" id="UP000031668">
    <property type="component" value="Unassembled WGS sequence"/>
</dbReference>
<dbReference type="GO" id="GO:0009062">
    <property type="term" value="P:fatty acid catabolic process"/>
    <property type="evidence" value="ECO:0007669"/>
    <property type="project" value="TreeGrafter"/>
</dbReference>
<dbReference type="GO" id="GO:0005634">
    <property type="term" value="C:nucleus"/>
    <property type="evidence" value="ECO:0007669"/>
    <property type="project" value="TreeGrafter"/>
</dbReference>
<dbReference type="OMA" id="GHANFIN"/>
<evidence type="ECO:0000313" key="6">
    <source>
        <dbReference type="Proteomes" id="UP000031668"/>
    </source>
</evidence>
<protein>
    <submittedName>
        <fullName evidence="5">Phosphatidate phosphatase LPIN2</fullName>
    </submittedName>
</protein>
<dbReference type="EMBL" id="JWZT01001512">
    <property type="protein sequence ID" value="KII71959.1"/>
    <property type="molecule type" value="Genomic_DNA"/>
</dbReference>
<evidence type="ECO:0000256" key="1">
    <source>
        <dbReference type="ARBA" id="ARBA00001180"/>
    </source>
</evidence>
<reference evidence="5 6" key="1">
    <citation type="journal article" date="2014" name="Genome Biol. Evol.">
        <title>The genome of the myxosporean Thelohanellus kitauei shows adaptations to nutrient acquisition within its fish host.</title>
        <authorList>
            <person name="Yang Y."/>
            <person name="Xiong J."/>
            <person name="Zhou Z."/>
            <person name="Huo F."/>
            <person name="Miao W."/>
            <person name="Ran C."/>
            <person name="Liu Y."/>
            <person name="Zhang J."/>
            <person name="Feng J."/>
            <person name="Wang M."/>
            <person name="Wang M."/>
            <person name="Wang L."/>
            <person name="Yao B."/>
        </authorList>
    </citation>
    <scope>NUCLEOTIDE SEQUENCE [LARGE SCALE GENOMIC DNA]</scope>
    <source>
        <strain evidence="5">Wuqing</strain>
    </source>
</reference>
<feature type="domain" description="LNS2/PITP" evidence="4">
    <location>
        <begin position="497"/>
        <end position="653"/>
    </location>
</feature>
<dbReference type="GO" id="GO:0003713">
    <property type="term" value="F:transcription coactivator activity"/>
    <property type="evidence" value="ECO:0007669"/>
    <property type="project" value="TreeGrafter"/>
</dbReference>
<proteinExistence type="inferred from homology"/>
<evidence type="ECO:0000259" key="4">
    <source>
        <dbReference type="SMART" id="SM00775"/>
    </source>
</evidence>
<dbReference type="SUPFAM" id="SSF56784">
    <property type="entry name" value="HAD-like"/>
    <property type="match status" value="1"/>
</dbReference>